<comment type="caution">
    <text evidence="1">The sequence shown here is derived from an EMBL/GenBank/DDBJ whole genome shotgun (WGS) entry which is preliminary data.</text>
</comment>
<name>A0ABR2J135_9EUKA</name>
<reference evidence="1 2" key="1">
    <citation type="submission" date="2024-04" db="EMBL/GenBank/DDBJ databases">
        <title>Tritrichomonas musculus Genome.</title>
        <authorList>
            <person name="Alves-Ferreira E."/>
            <person name="Grigg M."/>
            <person name="Lorenzi H."/>
            <person name="Galac M."/>
        </authorList>
    </citation>
    <scope>NUCLEOTIDE SEQUENCE [LARGE SCALE GENOMIC DNA]</scope>
    <source>
        <strain evidence="1 2">EAF2021</strain>
    </source>
</reference>
<dbReference type="EMBL" id="JAPFFF010000013">
    <property type="protein sequence ID" value="KAK8871606.1"/>
    <property type="molecule type" value="Genomic_DNA"/>
</dbReference>
<accession>A0ABR2J135</accession>
<keyword evidence="2" id="KW-1185">Reference proteome</keyword>
<gene>
    <name evidence="1" type="ORF">M9Y10_007341</name>
</gene>
<sequence length="295" mass="33312">MISGLMDDEGEDNEDSVGHRRWFLYPYLTKIGIGFNPLSKHAMSGYSVQYPPSGVFNVINENYNRNEYTFVNFTAWPPAGPFPLERLPTSWSIYYKEFLKEGVTLDNIVIKLTRDDGINLEYSKANLATNNFGMKGTLVFKLTDNALKYIKAGRNVHVQIYFLKDSIRDCLDYTISFFDDNAEDVLCSYNTDASKCPDNVNDDKKYGNGKYSNYKPSQVKRVIINVVEDIVLTEELTIDFASSVIIKGNKIEGKITIGSDTDLDIENPSATDFTIKVNPSFKCGILRTPGECKII</sequence>
<dbReference type="Proteomes" id="UP001470230">
    <property type="component" value="Unassembled WGS sequence"/>
</dbReference>
<protein>
    <recommendedName>
        <fullName evidence="3">SCP domain-containing protein</fullName>
    </recommendedName>
</protein>
<evidence type="ECO:0000313" key="2">
    <source>
        <dbReference type="Proteomes" id="UP001470230"/>
    </source>
</evidence>
<evidence type="ECO:0008006" key="3">
    <source>
        <dbReference type="Google" id="ProtNLM"/>
    </source>
</evidence>
<evidence type="ECO:0000313" key="1">
    <source>
        <dbReference type="EMBL" id="KAK8871606.1"/>
    </source>
</evidence>
<organism evidence="1 2">
    <name type="scientific">Tritrichomonas musculus</name>
    <dbReference type="NCBI Taxonomy" id="1915356"/>
    <lineage>
        <taxon>Eukaryota</taxon>
        <taxon>Metamonada</taxon>
        <taxon>Parabasalia</taxon>
        <taxon>Tritrichomonadida</taxon>
        <taxon>Tritrichomonadidae</taxon>
        <taxon>Tritrichomonas</taxon>
    </lineage>
</organism>
<proteinExistence type="predicted"/>